<evidence type="ECO:0000256" key="4">
    <source>
        <dbReference type="ARBA" id="ARBA00022833"/>
    </source>
</evidence>
<comment type="similarity">
    <text evidence="6">Belongs to the peptidase M48 family.</text>
</comment>
<accession>A0A7I7R069</accession>
<dbReference type="PANTHER" id="PTHR34978:SF3">
    <property type="entry name" value="SLR0241 PROTEIN"/>
    <property type="match status" value="1"/>
</dbReference>
<gene>
    <name evidence="9" type="ORF">MSEDJ_56320</name>
</gene>
<dbReference type="Pfam" id="PF01435">
    <property type="entry name" value="Peptidase_M48"/>
    <property type="match status" value="1"/>
</dbReference>
<dbReference type="GO" id="GO:0004222">
    <property type="term" value="F:metalloendopeptidase activity"/>
    <property type="evidence" value="ECO:0007669"/>
    <property type="project" value="InterPro"/>
</dbReference>
<keyword evidence="5 6" id="KW-0482">Metalloprotease</keyword>
<protein>
    <recommendedName>
        <fullName evidence="8">Peptidase M48 domain-containing protein</fullName>
    </recommendedName>
</protein>
<dbReference type="KEGG" id="msei:MSEDJ_56320"/>
<proteinExistence type="inferred from homology"/>
<evidence type="ECO:0000256" key="5">
    <source>
        <dbReference type="ARBA" id="ARBA00023049"/>
    </source>
</evidence>
<evidence type="ECO:0000256" key="2">
    <source>
        <dbReference type="ARBA" id="ARBA00022723"/>
    </source>
</evidence>
<dbReference type="InterPro" id="IPR001915">
    <property type="entry name" value="Peptidase_M48"/>
</dbReference>
<feature type="transmembrane region" description="Helical" evidence="7">
    <location>
        <begin position="289"/>
        <end position="312"/>
    </location>
</feature>
<dbReference type="AlphaFoldDB" id="A0A7I7R069"/>
<feature type="transmembrane region" description="Helical" evidence="7">
    <location>
        <begin position="89"/>
        <end position="115"/>
    </location>
</feature>
<comment type="cofactor">
    <cofactor evidence="6">
        <name>Zn(2+)</name>
        <dbReference type="ChEBI" id="CHEBI:29105"/>
    </cofactor>
    <text evidence="6">Binds 1 zinc ion per subunit.</text>
</comment>
<evidence type="ECO:0000313" key="10">
    <source>
        <dbReference type="Proteomes" id="UP000467193"/>
    </source>
</evidence>
<evidence type="ECO:0000256" key="6">
    <source>
        <dbReference type="RuleBase" id="RU003983"/>
    </source>
</evidence>
<organism evidence="9 10">
    <name type="scientific">Mycolicibacterium sediminis</name>
    <dbReference type="NCBI Taxonomy" id="1286180"/>
    <lineage>
        <taxon>Bacteria</taxon>
        <taxon>Bacillati</taxon>
        <taxon>Actinomycetota</taxon>
        <taxon>Actinomycetes</taxon>
        <taxon>Mycobacteriales</taxon>
        <taxon>Mycobacteriaceae</taxon>
        <taxon>Mycolicibacterium</taxon>
    </lineage>
</organism>
<dbReference type="GO" id="GO:0006508">
    <property type="term" value="P:proteolysis"/>
    <property type="evidence" value="ECO:0007669"/>
    <property type="project" value="UniProtKB-KW"/>
</dbReference>
<dbReference type="GO" id="GO:0046872">
    <property type="term" value="F:metal ion binding"/>
    <property type="evidence" value="ECO:0007669"/>
    <property type="project" value="UniProtKB-KW"/>
</dbReference>
<dbReference type="Gene3D" id="3.30.2010.10">
    <property type="entry name" value="Metalloproteases ('zincins'), catalytic domain"/>
    <property type="match status" value="1"/>
</dbReference>
<evidence type="ECO:0000256" key="7">
    <source>
        <dbReference type="SAM" id="Phobius"/>
    </source>
</evidence>
<keyword evidence="3 6" id="KW-0378">Hydrolase</keyword>
<dbReference type="CDD" id="cd07326">
    <property type="entry name" value="M56_BlaR1_MecR1_like"/>
    <property type="match status" value="1"/>
</dbReference>
<keyword evidence="1 6" id="KW-0645">Protease</keyword>
<reference evidence="9 10" key="1">
    <citation type="journal article" date="2019" name="Emerg. Microbes Infect.">
        <title>Comprehensive subspecies identification of 175 nontuberculous mycobacteria species based on 7547 genomic profiles.</title>
        <authorList>
            <person name="Matsumoto Y."/>
            <person name="Kinjo T."/>
            <person name="Motooka D."/>
            <person name="Nabeya D."/>
            <person name="Jung N."/>
            <person name="Uechi K."/>
            <person name="Horii T."/>
            <person name="Iida T."/>
            <person name="Fujita J."/>
            <person name="Nakamura S."/>
        </authorList>
    </citation>
    <scope>NUCLEOTIDE SEQUENCE [LARGE SCALE GENOMIC DNA]</scope>
    <source>
        <strain evidence="9 10">JCM 17899</strain>
    </source>
</reference>
<evidence type="ECO:0000313" key="9">
    <source>
        <dbReference type="EMBL" id="BBY31536.1"/>
    </source>
</evidence>
<dbReference type="EMBL" id="AP022588">
    <property type="protein sequence ID" value="BBY31536.1"/>
    <property type="molecule type" value="Genomic_DNA"/>
</dbReference>
<name>A0A7I7R069_9MYCO</name>
<keyword evidence="4 6" id="KW-0862">Zinc</keyword>
<dbReference type="InterPro" id="IPR052173">
    <property type="entry name" value="Beta-lactam_resp_regulator"/>
</dbReference>
<dbReference type="RefSeq" id="WP_163801011.1">
    <property type="nucleotide sequence ID" value="NZ_AP022588.1"/>
</dbReference>
<keyword evidence="7" id="KW-0812">Transmembrane</keyword>
<feature type="domain" description="Peptidase M48" evidence="8">
    <location>
        <begin position="161"/>
        <end position="202"/>
    </location>
</feature>
<evidence type="ECO:0000256" key="1">
    <source>
        <dbReference type="ARBA" id="ARBA00022670"/>
    </source>
</evidence>
<keyword evidence="2" id="KW-0479">Metal-binding</keyword>
<keyword evidence="7" id="KW-0472">Membrane</keyword>
<sequence length="320" mass="32786">MNMAVCLLVYASSLMVLGPLLLSRIAGTGAAPRWGIGAWLALMGSVLIAAAAAVALFVSQTVASWGRIGSELTGCVAGLGMVARGEHGALVQAGVLALAAMGTLAVVTLGARAALAVVRMRRGGRDHVHAVRIATGDSPRGPGGTFVIDSDRRGVYCLAGRPHTIVLTRAALSALDGAQLAAVLAHEHAHLSGRHHHVLAVTKALSAVFPRVRLFTQGAEDIARLLEMRADDVAARRHGPDTVVDALLALSLPARTFAPAAPAAALSAAGLAVTQRVERLLFPPSAFKASISLIMATAATLLGPVLIAALLFTQTGMVCI</sequence>
<dbReference type="PANTHER" id="PTHR34978">
    <property type="entry name" value="POSSIBLE SENSOR-TRANSDUCER PROTEIN BLAR"/>
    <property type="match status" value="1"/>
</dbReference>
<dbReference type="Proteomes" id="UP000467193">
    <property type="component" value="Chromosome"/>
</dbReference>
<feature type="transmembrane region" description="Helical" evidence="7">
    <location>
        <begin position="36"/>
        <end position="58"/>
    </location>
</feature>
<evidence type="ECO:0000256" key="3">
    <source>
        <dbReference type="ARBA" id="ARBA00022801"/>
    </source>
</evidence>
<keyword evidence="7" id="KW-1133">Transmembrane helix</keyword>
<keyword evidence="10" id="KW-1185">Reference proteome</keyword>
<evidence type="ECO:0000259" key="8">
    <source>
        <dbReference type="Pfam" id="PF01435"/>
    </source>
</evidence>